<accession>A0A0F4YKX1</accession>
<dbReference type="EMBL" id="LASV01000480">
    <property type="protein sequence ID" value="KKA18233.1"/>
    <property type="molecule type" value="Genomic_DNA"/>
</dbReference>
<proteinExistence type="predicted"/>
<dbReference type="GO" id="GO:0051028">
    <property type="term" value="P:mRNA transport"/>
    <property type="evidence" value="ECO:0007669"/>
    <property type="project" value="UniProtKB-UniRule"/>
</dbReference>
<organism evidence="6 7">
    <name type="scientific">Rasamsonia emersonii (strain ATCC 16479 / CBS 393.64 / IMI 116815)</name>
    <dbReference type="NCBI Taxonomy" id="1408163"/>
    <lineage>
        <taxon>Eukaryota</taxon>
        <taxon>Fungi</taxon>
        <taxon>Dikarya</taxon>
        <taxon>Ascomycota</taxon>
        <taxon>Pezizomycotina</taxon>
        <taxon>Eurotiomycetes</taxon>
        <taxon>Eurotiomycetidae</taxon>
        <taxon>Eurotiales</taxon>
        <taxon>Trichocomaceae</taxon>
        <taxon>Rasamsonia</taxon>
    </lineage>
</organism>
<evidence type="ECO:0000256" key="4">
    <source>
        <dbReference type="RuleBase" id="RU369002"/>
    </source>
</evidence>
<keyword evidence="7" id="KW-1185">Reference proteome</keyword>
<evidence type="ECO:0000256" key="3">
    <source>
        <dbReference type="ARBA" id="ARBA00053082"/>
    </source>
</evidence>
<keyword evidence="4" id="KW-0813">Transport</keyword>
<gene>
    <name evidence="6" type="ORF">T310_7826</name>
</gene>
<dbReference type="GO" id="GO:0005635">
    <property type="term" value="C:nuclear envelope"/>
    <property type="evidence" value="ECO:0007669"/>
    <property type="project" value="UniProtKB-ARBA"/>
</dbReference>
<dbReference type="PANTHER" id="PTHR12612">
    <property type="entry name" value="NUCLEAR TRANSPORT FACTOR 2"/>
    <property type="match status" value="1"/>
</dbReference>
<comment type="function">
    <text evidence="4">Has a role in nuclear-cytoplasmic transport of proteins and mRNAs.</text>
</comment>
<dbReference type="InterPro" id="IPR002075">
    <property type="entry name" value="NTF2_dom"/>
</dbReference>
<dbReference type="PROSITE" id="PS50177">
    <property type="entry name" value="NTF2_DOMAIN"/>
    <property type="match status" value="1"/>
</dbReference>
<dbReference type="GeneID" id="25320091"/>
<keyword evidence="4" id="KW-0653">Protein transport</keyword>
<dbReference type="Gene3D" id="3.10.450.50">
    <property type="match status" value="1"/>
</dbReference>
<keyword evidence="4" id="KW-0539">Nucleus</keyword>
<dbReference type="InterPro" id="IPR018222">
    <property type="entry name" value="Nuclear_transport_factor_2_euk"/>
</dbReference>
<feature type="domain" description="NTF2" evidence="5">
    <location>
        <begin position="7"/>
        <end position="121"/>
    </location>
</feature>
<dbReference type="STRING" id="1408163.A0A0F4YKX1"/>
<dbReference type="Pfam" id="PF02136">
    <property type="entry name" value="NTF2"/>
    <property type="match status" value="1"/>
</dbReference>
<evidence type="ECO:0000256" key="1">
    <source>
        <dbReference type="ARBA" id="ARBA00022490"/>
    </source>
</evidence>
<dbReference type="FunFam" id="3.10.450.50:FF:000005">
    <property type="entry name" value="Nuclear transport factor 2"/>
    <property type="match status" value="1"/>
</dbReference>
<evidence type="ECO:0000313" key="6">
    <source>
        <dbReference type="EMBL" id="KKA18233.1"/>
    </source>
</evidence>
<dbReference type="CDD" id="cd00780">
    <property type="entry name" value="NTF2"/>
    <property type="match status" value="1"/>
</dbReference>
<sequence>MTDFNSVAQQFVQFYYKTFDENRANLAPLYRDQSMLTFETAAVQGSAAIIEKLTSLPFSKVVHQVATLDAQPSSESGGILVLVTGALLVDDEQKPMSYTQAFQLLPDGQGSYFVFNDVFRLIYHSS</sequence>
<evidence type="ECO:0000259" key="5">
    <source>
        <dbReference type="PROSITE" id="PS50177"/>
    </source>
</evidence>
<comment type="function">
    <text evidence="3">Facilitates protein transport into the nucleus. Could be part of a multicomponent system of cytosolic factors that assemble at the pore complex during nuclear import.</text>
</comment>
<reference evidence="6 7" key="1">
    <citation type="submission" date="2015-04" db="EMBL/GenBank/DDBJ databases">
        <authorList>
            <person name="Heijne W.H."/>
            <person name="Fedorova N.D."/>
            <person name="Nierman W.C."/>
            <person name="Vollebregt A.W."/>
            <person name="Zhao Z."/>
            <person name="Wu L."/>
            <person name="Kumar M."/>
            <person name="Stam H."/>
            <person name="van den Berg M.A."/>
            <person name="Pel H.J."/>
        </authorList>
    </citation>
    <scope>NUCLEOTIDE SEQUENCE [LARGE SCALE GENOMIC DNA]</scope>
    <source>
        <strain evidence="6 7">CBS 393.64</strain>
    </source>
</reference>
<name>A0A0F4YKX1_RASE3</name>
<comment type="subcellular location">
    <subcellularLocation>
        <location evidence="4">Cytoplasm</location>
    </subcellularLocation>
    <subcellularLocation>
        <location evidence="4">Nucleus</location>
    </subcellularLocation>
</comment>
<dbReference type="RefSeq" id="XP_013324845.1">
    <property type="nucleotide sequence ID" value="XM_013469391.1"/>
</dbReference>
<dbReference type="SUPFAM" id="SSF54427">
    <property type="entry name" value="NTF2-like"/>
    <property type="match status" value="1"/>
</dbReference>
<dbReference type="GO" id="GO:0005737">
    <property type="term" value="C:cytoplasm"/>
    <property type="evidence" value="ECO:0007669"/>
    <property type="project" value="UniProtKB-SubCell"/>
</dbReference>
<comment type="caution">
    <text evidence="6">The sequence shown here is derived from an EMBL/GenBank/DDBJ whole genome shotgun (WGS) entry which is preliminary data.</text>
</comment>
<evidence type="ECO:0000256" key="2">
    <source>
        <dbReference type="ARBA" id="ARBA00026247"/>
    </source>
</evidence>
<dbReference type="AlphaFoldDB" id="A0A0F4YKX1"/>
<evidence type="ECO:0000313" key="7">
    <source>
        <dbReference type="Proteomes" id="UP000053958"/>
    </source>
</evidence>
<keyword evidence="1 4" id="KW-0963">Cytoplasm</keyword>
<dbReference type="InterPro" id="IPR045875">
    <property type="entry name" value="NTF2"/>
</dbReference>
<protein>
    <recommendedName>
        <fullName evidence="2 4">Nuclear transport factor 2</fullName>
        <shortName evidence="4">NTF-2</shortName>
    </recommendedName>
</protein>
<dbReference type="OrthoDB" id="6507044at2759"/>
<dbReference type="GO" id="GO:0006606">
    <property type="term" value="P:protein import into nucleus"/>
    <property type="evidence" value="ECO:0007669"/>
    <property type="project" value="UniProtKB-ARBA"/>
</dbReference>
<dbReference type="InterPro" id="IPR032710">
    <property type="entry name" value="NTF2-like_dom_sf"/>
</dbReference>
<dbReference type="Proteomes" id="UP000053958">
    <property type="component" value="Unassembled WGS sequence"/>
</dbReference>